<dbReference type="PRINTS" id="PR00377">
    <property type="entry name" value="IMPHPHTASES"/>
</dbReference>
<evidence type="ECO:0000256" key="1">
    <source>
        <dbReference type="ARBA" id="ARBA00001946"/>
    </source>
</evidence>
<keyword evidence="5 18" id="KW-0479">Metal-binding</keyword>
<dbReference type="EC" id="3.1.3.7" evidence="3"/>
<name>A7SDS6_NEMVE</name>
<dbReference type="STRING" id="45351.A7SDS6"/>
<dbReference type="eggNOG" id="KOG3099">
    <property type="taxonomic scope" value="Eukaryota"/>
</dbReference>
<evidence type="ECO:0000256" key="12">
    <source>
        <dbReference type="ARBA" id="ARBA00044478"/>
    </source>
</evidence>
<evidence type="ECO:0000256" key="5">
    <source>
        <dbReference type="ARBA" id="ARBA00022723"/>
    </source>
</evidence>
<evidence type="ECO:0000256" key="13">
    <source>
        <dbReference type="ARBA" id="ARBA00044479"/>
    </source>
</evidence>
<comment type="catalytic activity">
    <reaction evidence="13">
        <text>adenosine 3',5'-bisphosphate + H2O = AMP + phosphate</text>
        <dbReference type="Rhea" id="RHEA:10040"/>
        <dbReference type="ChEBI" id="CHEBI:15377"/>
        <dbReference type="ChEBI" id="CHEBI:43474"/>
        <dbReference type="ChEBI" id="CHEBI:58343"/>
        <dbReference type="ChEBI" id="CHEBI:456215"/>
        <dbReference type="EC" id="3.1.3.7"/>
    </reaction>
    <physiologicalReaction direction="left-to-right" evidence="13">
        <dbReference type="Rhea" id="RHEA:10041"/>
    </physiologicalReaction>
</comment>
<dbReference type="Proteomes" id="UP000001593">
    <property type="component" value="Unassembled WGS sequence"/>
</dbReference>
<comment type="cofactor">
    <cofactor evidence="1 18">
        <name>Mg(2+)</name>
        <dbReference type="ChEBI" id="CHEBI:18420"/>
    </cofactor>
</comment>
<evidence type="ECO:0000256" key="14">
    <source>
        <dbReference type="ARBA" id="ARBA00044484"/>
    </source>
</evidence>
<evidence type="ECO:0000256" key="10">
    <source>
        <dbReference type="ARBA" id="ARBA00044465"/>
    </source>
</evidence>
<dbReference type="InterPro" id="IPR000760">
    <property type="entry name" value="Inositol_monophosphatase-like"/>
</dbReference>
<evidence type="ECO:0000256" key="17">
    <source>
        <dbReference type="ARBA" id="ARBA00044554"/>
    </source>
</evidence>
<feature type="binding site" evidence="18">
    <location>
        <position position="125"/>
    </location>
    <ligand>
        <name>Mg(2+)</name>
        <dbReference type="ChEBI" id="CHEBI:18420"/>
        <label>1</label>
        <note>catalytic</note>
    </ligand>
</feature>
<evidence type="ECO:0000256" key="2">
    <source>
        <dbReference type="ARBA" id="ARBA00009759"/>
    </source>
</evidence>
<dbReference type="Gene3D" id="3.40.190.80">
    <property type="match status" value="1"/>
</dbReference>
<evidence type="ECO:0000256" key="4">
    <source>
        <dbReference type="ARBA" id="ARBA00022671"/>
    </source>
</evidence>
<evidence type="ECO:0000256" key="16">
    <source>
        <dbReference type="ARBA" id="ARBA00044544"/>
    </source>
</evidence>
<comment type="catalytic activity">
    <reaction evidence="11">
        <text>adenosine 2',5'-bisphosphate + H2O = AMP + phosphate</text>
        <dbReference type="Rhea" id="RHEA:77643"/>
        <dbReference type="ChEBI" id="CHEBI:15377"/>
        <dbReference type="ChEBI" id="CHEBI:43474"/>
        <dbReference type="ChEBI" id="CHEBI:194156"/>
        <dbReference type="ChEBI" id="CHEBI:456215"/>
        <dbReference type="EC" id="3.1.3.7"/>
    </reaction>
    <physiologicalReaction direction="left-to-right" evidence="11">
        <dbReference type="Rhea" id="RHEA:77644"/>
    </physiologicalReaction>
</comment>
<comment type="similarity">
    <text evidence="2">Belongs to the inositol monophosphatase superfamily.</text>
</comment>
<evidence type="ECO:0000256" key="11">
    <source>
        <dbReference type="ARBA" id="ARBA00044466"/>
    </source>
</evidence>
<protein>
    <recommendedName>
        <fullName evidence="8">3'(2'),5'-bisphosphate nucleotidase 1</fullName>
        <ecNumber evidence="15">3.1.3.57</ecNumber>
        <ecNumber evidence="3">3.1.3.7</ecNumber>
    </recommendedName>
    <alternativeName>
        <fullName evidence="16">3'-phosphoadenosine 5'-phosphate phosphatase</fullName>
    </alternativeName>
    <alternativeName>
        <fullName evidence="9">Bisphosphate 3'-nucleotidase 1</fullName>
    </alternativeName>
    <alternativeName>
        <fullName evidence="17">Inositol-polyphosphate 1-phosphatase</fullName>
    </alternativeName>
</protein>
<dbReference type="PANTHER" id="PTHR43028:SF5">
    <property type="entry name" value="3'(2'),5'-BISPHOSPHATE NUCLEOTIDASE 1"/>
    <property type="match status" value="1"/>
</dbReference>
<dbReference type="FunFam" id="3.40.190.80:FF:000006">
    <property type="entry name" value="Bisphosphate nucleotidase 1"/>
    <property type="match status" value="1"/>
</dbReference>
<keyword evidence="7 18" id="KW-0460">Magnesium</keyword>
<evidence type="ECO:0000256" key="8">
    <source>
        <dbReference type="ARBA" id="ARBA00040342"/>
    </source>
</evidence>
<feature type="binding site" evidence="18">
    <location>
        <position position="78"/>
    </location>
    <ligand>
        <name>Mg(2+)</name>
        <dbReference type="ChEBI" id="CHEBI:18420"/>
        <label>1</label>
        <note>catalytic</note>
    </ligand>
</feature>
<dbReference type="GO" id="GO:0046872">
    <property type="term" value="F:metal ion binding"/>
    <property type="evidence" value="ECO:0007669"/>
    <property type="project" value="UniProtKB-KW"/>
</dbReference>
<dbReference type="InterPro" id="IPR020583">
    <property type="entry name" value="Inositol_monoP_metal-BS"/>
</dbReference>
<dbReference type="GO" id="GO:0004441">
    <property type="term" value="F:inositol-1,4-bisphosphate 1-phosphatase activity"/>
    <property type="evidence" value="ECO:0007669"/>
    <property type="project" value="UniProtKB-EC"/>
</dbReference>
<dbReference type="PhylomeDB" id="A7SDS6"/>
<evidence type="ECO:0000313" key="20">
    <source>
        <dbReference type="Proteomes" id="UP000001593"/>
    </source>
</evidence>
<feature type="binding site" evidence="18">
    <location>
        <position position="122"/>
    </location>
    <ligand>
        <name>Mg(2+)</name>
        <dbReference type="ChEBI" id="CHEBI:18420"/>
        <label>1</label>
        <note>catalytic</note>
    </ligand>
</feature>
<reference evidence="19 20" key="1">
    <citation type="journal article" date="2007" name="Science">
        <title>Sea anemone genome reveals ancestral eumetazoan gene repertoire and genomic organization.</title>
        <authorList>
            <person name="Putnam N.H."/>
            <person name="Srivastava M."/>
            <person name="Hellsten U."/>
            <person name="Dirks B."/>
            <person name="Chapman J."/>
            <person name="Salamov A."/>
            <person name="Terry A."/>
            <person name="Shapiro H."/>
            <person name="Lindquist E."/>
            <person name="Kapitonov V.V."/>
            <person name="Jurka J."/>
            <person name="Genikhovich G."/>
            <person name="Grigoriev I.V."/>
            <person name="Lucas S.M."/>
            <person name="Steele R.E."/>
            <person name="Finnerty J.R."/>
            <person name="Technau U."/>
            <person name="Martindale M.Q."/>
            <person name="Rokhsar D.S."/>
        </authorList>
    </citation>
    <scope>NUCLEOTIDE SEQUENCE [LARGE SCALE GENOMIC DNA]</scope>
    <source>
        <strain evidence="20">CH2 X CH6</strain>
    </source>
</reference>
<dbReference type="AlphaFoldDB" id="A7SDS6"/>
<organism evidence="19 20">
    <name type="scientific">Nematostella vectensis</name>
    <name type="common">Starlet sea anemone</name>
    <dbReference type="NCBI Taxonomy" id="45351"/>
    <lineage>
        <taxon>Eukaryota</taxon>
        <taxon>Metazoa</taxon>
        <taxon>Cnidaria</taxon>
        <taxon>Anthozoa</taxon>
        <taxon>Hexacorallia</taxon>
        <taxon>Actiniaria</taxon>
        <taxon>Edwardsiidae</taxon>
        <taxon>Nematostella</taxon>
    </lineage>
</organism>
<keyword evidence="6" id="KW-0378">Hydrolase</keyword>
<dbReference type="Gene3D" id="3.30.540.10">
    <property type="entry name" value="Fructose-1,6-Bisphosphatase, subunit A, domain 1"/>
    <property type="match status" value="1"/>
</dbReference>
<dbReference type="EC" id="3.1.3.57" evidence="15"/>
<comment type="catalytic activity">
    <reaction evidence="10">
        <text>1D-myo-inositol 1,3,4-trisphosphate + H2O = 1D-myo-inositol 3,4-bisphosphate + phosphate</text>
        <dbReference type="Rhea" id="RHEA:70319"/>
        <dbReference type="ChEBI" id="CHEBI:15377"/>
        <dbReference type="ChEBI" id="CHEBI:43474"/>
        <dbReference type="ChEBI" id="CHEBI:58414"/>
        <dbReference type="ChEBI" id="CHEBI:83241"/>
    </reaction>
    <physiologicalReaction direction="left-to-right" evidence="10">
        <dbReference type="Rhea" id="RHEA:70320"/>
    </physiologicalReaction>
</comment>
<feature type="binding site" evidence="18">
    <location>
        <position position="253"/>
    </location>
    <ligand>
        <name>Mg(2+)</name>
        <dbReference type="ChEBI" id="CHEBI:18420"/>
        <label>1</label>
        <note>catalytic</note>
    </ligand>
</feature>
<dbReference type="InterPro" id="IPR050725">
    <property type="entry name" value="CysQ/Inositol_MonoPase"/>
</dbReference>
<dbReference type="Pfam" id="PF00459">
    <property type="entry name" value="Inositol_P"/>
    <property type="match status" value="1"/>
</dbReference>
<proteinExistence type="inferred from homology"/>
<dbReference type="HOGENOM" id="CLU_034742_2_0_1"/>
<dbReference type="EMBL" id="DS469632">
    <property type="protein sequence ID" value="EDO38164.1"/>
    <property type="molecule type" value="Genomic_DNA"/>
</dbReference>
<dbReference type="GO" id="GO:0008441">
    <property type="term" value="F:3'(2'),5'-bisphosphate nucleotidase activity"/>
    <property type="evidence" value="ECO:0000318"/>
    <property type="project" value="GO_Central"/>
</dbReference>
<sequence>MTSSVPFIVRLVSSSVSIANRAGSVIRDILKKGELGIIDKSAAGSGKFDPQTEADRAAQRCIIGSLLVQFPSLRIVGEEEGIDANDLGDDLLVTSQDSSILDVKCPENLNNIKAEDVVVWVDPVDGTKEFTEGLLHHATVLIGVSYEGRPVAGVIHQPFFGHNSSSDLSKLGRTLWGINGLGAFGFKTKPIPDGRRIITTTRSHLTQDVTDAIAAMKPESVLKVGGSGYKVLLLLDGDADGYIFASPGTKMWDTCACQAILEAVGGKLTDICGNEVVYDFDAESYLNRLGVVAALREHDWYIEMIPDTVRDGLRKKQKL</sequence>
<evidence type="ECO:0000313" key="19">
    <source>
        <dbReference type="EMBL" id="EDO38164.1"/>
    </source>
</evidence>
<evidence type="ECO:0000256" key="18">
    <source>
        <dbReference type="PIRSR" id="PIRSR600760-2"/>
    </source>
</evidence>
<accession>A7SDS6</accession>
<evidence type="ECO:0000256" key="9">
    <source>
        <dbReference type="ARBA" id="ARBA00041815"/>
    </source>
</evidence>
<keyword evidence="20" id="KW-1185">Reference proteome</keyword>
<dbReference type="OMA" id="QTEADRC"/>
<evidence type="ECO:0000256" key="6">
    <source>
        <dbReference type="ARBA" id="ARBA00022801"/>
    </source>
</evidence>
<evidence type="ECO:0000256" key="3">
    <source>
        <dbReference type="ARBA" id="ARBA00012633"/>
    </source>
</evidence>
<dbReference type="FunFam" id="3.30.540.10:FF:000023">
    <property type="entry name" value="Protein CBR-TAG-231"/>
    <property type="match status" value="1"/>
</dbReference>
<comment type="catalytic activity">
    <reaction evidence="14">
        <text>3'-phosphoadenylyl sulfate + H2O = adenosine 5'-phosphosulfate + phosphate</text>
        <dbReference type="Rhea" id="RHEA:77639"/>
        <dbReference type="ChEBI" id="CHEBI:15377"/>
        <dbReference type="ChEBI" id="CHEBI:43474"/>
        <dbReference type="ChEBI" id="CHEBI:58243"/>
        <dbReference type="ChEBI" id="CHEBI:58339"/>
        <dbReference type="EC" id="3.1.3.7"/>
    </reaction>
    <physiologicalReaction direction="left-to-right" evidence="14">
        <dbReference type="Rhea" id="RHEA:77640"/>
    </physiologicalReaction>
</comment>
<dbReference type="OrthoDB" id="411145at2759"/>
<dbReference type="InParanoid" id="A7SDS6"/>
<dbReference type="KEGG" id="nve:5509704"/>
<gene>
    <name evidence="19" type="ORF">NEMVEDRAFT_v1g210710</name>
</gene>
<dbReference type="PROSITE" id="PS00629">
    <property type="entry name" value="IMP_1"/>
    <property type="match status" value="1"/>
</dbReference>
<dbReference type="PANTHER" id="PTHR43028">
    <property type="entry name" value="3'(2'),5'-BISPHOSPHATE NUCLEOTIDASE 1"/>
    <property type="match status" value="1"/>
</dbReference>
<evidence type="ECO:0000256" key="7">
    <source>
        <dbReference type="ARBA" id="ARBA00022842"/>
    </source>
</evidence>
<evidence type="ECO:0000256" key="15">
    <source>
        <dbReference type="ARBA" id="ARBA00044519"/>
    </source>
</evidence>
<keyword evidence="4" id="KW-0452">Lithium</keyword>
<comment type="catalytic activity">
    <reaction evidence="12">
        <text>1D-myo-inositol 1,4-bisphosphate + H2O = 1D-myo-inositol 4-phosphate + phosphate</text>
        <dbReference type="Rhea" id="RHEA:15553"/>
        <dbReference type="ChEBI" id="CHEBI:15377"/>
        <dbReference type="ChEBI" id="CHEBI:43474"/>
        <dbReference type="ChEBI" id="CHEBI:58282"/>
        <dbReference type="ChEBI" id="CHEBI:58469"/>
        <dbReference type="EC" id="3.1.3.57"/>
    </reaction>
    <physiologicalReaction direction="left-to-right" evidence="12">
        <dbReference type="Rhea" id="RHEA:15554"/>
    </physiologicalReaction>
</comment>
<dbReference type="SUPFAM" id="SSF56655">
    <property type="entry name" value="Carbohydrate phosphatase"/>
    <property type="match status" value="1"/>
</dbReference>